<sequence length="135" mass="15701">MAEIMKSKSQKTRSLGESLEFCTWRRVSYQETTTSTATRSFSAVVPREAALREENWPNNGKRKGVVWNALRNPLSDVHHLITFCRHPRPHLIILDDGRGWQAVNVLSYIYKVHISHFFSYGNLFYFPGFKLVIMI</sequence>
<reference evidence="1 2" key="1">
    <citation type="submission" date="2016-10" db="EMBL/GenBank/DDBJ databases">
        <title>The genome sequence of Colletotrichum fioriniae PJ7.</title>
        <authorList>
            <person name="Baroncelli R."/>
        </authorList>
    </citation>
    <scope>NUCLEOTIDE SEQUENCE [LARGE SCALE GENOMIC DNA]</scope>
    <source>
        <strain evidence="1">Col 31</strain>
    </source>
</reference>
<dbReference type="Proteomes" id="UP001239795">
    <property type="component" value="Unassembled WGS sequence"/>
</dbReference>
<keyword evidence="2" id="KW-1185">Reference proteome</keyword>
<evidence type="ECO:0000313" key="1">
    <source>
        <dbReference type="EMBL" id="KAK1455474.1"/>
    </source>
</evidence>
<organism evidence="1 2">
    <name type="scientific">Colletotrichum melonis</name>
    <dbReference type="NCBI Taxonomy" id="1209925"/>
    <lineage>
        <taxon>Eukaryota</taxon>
        <taxon>Fungi</taxon>
        <taxon>Dikarya</taxon>
        <taxon>Ascomycota</taxon>
        <taxon>Pezizomycotina</taxon>
        <taxon>Sordariomycetes</taxon>
        <taxon>Hypocreomycetidae</taxon>
        <taxon>Glomerellales</taxon>
        <taxon>Glomerellaceae</taxon>
        <taxon>Colletotrichum</taxon>
        <taxon>Colletotrichum acutatum species complex</taxon>
    </lineage>
</organism>
<gene>
    <name evidence="1" type="ORF">CMEL01_04234</name>
</gene>
<proteinExistence type="predicted"/>
<accession>A0AAI9UGB1</accession>
<evidence type="ECO:0000313" key="2">
    <source>
        <dbReference type="Proteomes" id="UP001239795"/>
    </source>
</evidence>
<dbReference type="EMBL" id="MLGG01000024">
    <property type="protein sequence ID" value="KAK1455474.1"/>
    <property type="molecule type" value="Genomic_DNA"/>
</dbReference>
<protein>
    <submittedName>
        <fullName evidence="1">Uncharacterized protein</fullName>
    </submittedName>
</protein>
<comment type="caution">
    <text evidence="1">The sequence shown here is derived from an EMBL/GenBank/DDBJ whole genome shotgun (WGS) entry which is preliminary data.</text>
</comment>
<name>A0AAI9UGB1_9PEZI</name>
<dbReference type="AlphaFoldDB" id="A0AAI9UGB1"/>